<feature type="compositionally biased region" description="Low complexity" evidence="12">
    <location>
        <begin position="280"/>
        <end position="293"/>
    </location>
</feature>
<evidence type="ECO:0000256" key="8">
    <source>
        <dbReference type="ARBA" id="ARBA00022723"/>
    </source>
</evidence>
<protein>
    <recommendedName>
        <fullName evidence="6">Peptide-N(4)-(N-acetyl-beta-glucosaminyl)asparagine amidase</fullName>
        <ecNumber evidence="5">3.5.1.52</ecNumber>
    </recommendedName>
    <alternativeName>
        <fullName evidence="11">Peptide:N-glycanase</fullName>
    </alternativeName>
</protein>
<name>A0A8J6CEL4_DIALT</name>
<dbReference type="Pfam" id="PF04721">
    <property type="entry name" value="PAW"/>
    <property type="match status" value="1"/>
</dbReference>
<dbReference type="InterPro" id="IPR038680">
    <property type="entry name" value="PAW_sf"/>
</dbReference>
<evidence type="ECO:0000256" key="9">
    <source>
        <dbReference type="ARBA" id="ARBA00022801"/>
    </source>
</evidence>
<evidence type="ECO:0000256" key="4">
    <source>
        <dbReference type="ARBA" id="ARBA00009390"/>
    </source>
</evidence>
<sequence length="628" mass="66871">MSKPLGVEGALKLEGWLRSGCQTSDRMDDAALRAEARAVVPVATLRERHAAVPHDGDDEHDGLVRQLLAWFKFEFFRWVNQPPCDACGGATRSVGSAPPTADDLAGGAHRVELYACTRCGSHVRFPRYNSARRLLVTRRGRCGEWANAFTLLCRALGVCARYVHDVTDHVWTEVWSARRNRWLHADPCENVLDGPLLYSVGWRKQLSHVLAFAPGEAVDVTNRYVTADGGAAALARRRATVTEAYLAARLALLDTERRAALPAAERRARDARRTPDARELAAPAVRAAPTAVEGRGRQTGSVEWRAARGELGDGGAAAGAGSGDGGEPCAVPTVGPSHEWLARLPAGRAGEWRLRYSAARDAYVEGGPEGPPLASAPPTLRGWRAGAASADNVRRAVENDWNMVYLARDDDATGATRGAVEWRVVAERGARIVGGSALLAHSLHAEGAAVRWRLSRDDGVSWRTLGAPRDAAVDLTRALAAADARGARSHAEPRDGCRTLRLRAELGGGTWQSAQLFRQSRTQLHVFHLDLRLNLARDAAEEAAAPAAAGGAACAPAASVVPNARGGGGGDAAGGSGSSAAEPRAVEPTTRRALFERLFAAISEEARWRDDPSGAAAETIRRMARGAG</sequence>
<evidence type="ECO:0000313" key="14">
    <source>
        <dbReference type="EMBL" id="KAG8468231.1"/>
    </source>
</evidence>
<evidence type="ECO:0000256" key="10">
    <source>
        <dbReference type="ARBA" id="ARBA00022833"/>
    </source>
</evidence>
<comment type="similarity">
    <text evidence="4">Belongs to the transglutaminase-like superfamily. PNGase family.</text>
</comment>
<feature type="domain" description="Transglutaminase-like" evidence="13">
    <location>
        <begin position="134"/>
        <end position="189"/>
    </location>
</feature>
<feature type="region of interest" description="Disordered" evidence="12">
    <location>
        <begin position="566"/>
        <end position="587"/>
    </location>
</feature>
<keyword evidence="9" id="KW-0378">Hydrolase</keyword>
<dbReference type="GO" id="GO:0000224">
    <property type="term" value="F:peptide-N4-(N-acetyl-beta-glucosaminyl)asparagine amidase activity"/>
    <property type="evidence" value="ECO:0007669"/>
    <property type="project" value="UniProtKB-EC"/>
</dbReference>
<dbReference type="SUPFAM" id="SSF54001">
    <property type="entry name" value="Cysteine proteinases"/>
    <property type="match status" value="1"/>
</dbReference>
<evidence type="ECO:0000256" key="11">
    <source>
        <dbReference type="ARBA" id="ARBA00032901"/>
    </source>
</evidence>
<proteinExistence type="inferred from homology"/>
<gene>
    <name evidence="14" type="ORF">KFE25_013314</name>
</gene>
<comment type="catalytic activity">
    <reaction evidence="1">
        <text>Hydrolysis of an N(4)-(acetyl-beta-D-glucosaminyl)asparagine residue in which the glucosamine residue may be further glycosylated, to yield a (substituted) N-acetyl-beta-D-glucosaminylamine and a peptide containing an aspartate residue.</text>
        <dbReference type="EC" id="3.5.1.52"/>
    </reaction>
</comment>
<dbReference type="InterPro" id="IPR050883">
    <property type="entry name" value="PNGase"/>
</dbReference>
<dbReference type="Gene3D" id="2.60.120.1020">
    <property type="entry name" value="Peptide N glycanase, PAW domain"/>
    <property type="match status" value="1"/>
</dbReference>
<dbReference type="PANTHER" id="PTHR12143:SF19">
    <property type="entry name" value="PEPTIDE-N(4)-(N-ACETYL-BETA-GLUCOSAMINYL)ASPARAGINE AMIDASE"/>
    <property type="match status" value="1"/>
</dbReference>
<dbReference type="PANTHER" id="PTHR12143">
    <property type="entry name" value="PEPTIDE N-GLYCANASE PNGASE -RELATED"/>
    <property type="match status" value="1"/>
</dbReference>
<dbReference type="InterPro" id="IPR008979">
    <property type="entry name" value="Galactose-bd-like_sf"/>
</dbReference>
<evidence type="ECO:0000256" key="12">
    <source>
        <dbReference type="SAM" id="MobiDB-lite"/>
    </source>
</evidence>
<evidence type="ECO:0000259" key="13">
    <source>
        <dbReference type="SMART" id="SM00460"/>
    </source>
</evidence>
<dbReference type="GO" id="GO:0005634">
    <property type="term" value="C:nucleus"/>
    <property type="evidence" value="ECO:0007669"/>
    <property type="project" value="TreeGrafter"/>
</dbReference>
<dbReference type="GO" id="GO:0006516">
    <property type="term" value="P:glycoprotein catabolic process"/>
    <property type="evidence" value="ECO:0007669"/>
    <property type="project" value="InterPro"/>
</dbReference>
<dbReference type="SUPFAM" id="SSF49785">
    <property type="entry name" value="Galactose-binding domain-like"/>
    <property type="match status" value="1"/>
</dbReference>
<keyword evidence="7" id="KW-0963">Cytoplasm</keyword>
<evidence type="ECO:0000256" key="2">
    <source>
        <dbReference type="ARBA" id="ARBA00001947"/>
    </source>
</evidence>
<dbReference type="InterPro" id="IPR002931">
    <property type="entry name" value="Transglutaminase-like"/>
</dbReference>
<evidence type="ECO:0000256" key="5">
    <source>
        <dbReference type="ARBA" id="ARBA00012158"/>
    </source>
</evidence>
<feature type="compositionally biased region" description="Basic and acidic residues" evidence="12">
    <location>
        <begin position="263"/>
        <end position="279"/>
    </location>
</feature>
<dbReference type="EMBL" id="JAGTXO010000004">
    <property type="protein sequence ID" value="KAG8468231.1"/>
    <property type="molecule type" value="Genomic_DNA"/>
</dbReference>
<dbReference type="AlphaFoldDB" id="A0A8J6CEL4"/>
<dbReference type="EC" id="3.5.1.52" evidence="5"/>
<organism evidence="14 15">
    <name type="scientific">Diacronema lutheri</name>
    <name type="common">Unicellular marine alga</name>
    <name type="synonym">Monochrysis lutheri</name>
    <dbReference type="NCBI Taxonomy" id="2081491"/>
    <lineage>
        <taxon>Eukaryota</taxon>
        <taxon>Haptista</taxon>
        <taxon>Haptophyta</taxon>
        <taxon>Pavlovophyceae</taxon>
        <taxon>Pavlovales</taxon>
        <taxon>Pavlovaceae</taxon>
        <taxon>Diacronema</taxon>
    </lineage>
</organism>
<keyword evidence="10" id="KW-0862">Zinc</keyword>
<dbReference type="GO" id="GO:0005829">
    <property type="term" value="C:cytosol"/>
    <property type="evidence" value="ECO:0007669"/>
    <property type="project" value="TreeGrafter"/>
</dbReference>
<evidence type="ECO:0000256" key="7">
    <source>
        <dbReference type="ARBA" id="ARBA00022490"/>
    </source>
</evidence>
<evidence type="ECO:0000256" key="1">
    <source>
        <dbReference type="ARBA" id="ARBA00001650"/>
    </source>
</evidence>
<feature type="compositionally biased region" description="Gly residues" evidence="12">
    <location>
        <begin position="566"/>
        <end position="577"/>
    </location>
</feature>
<dbReference type="FunFam" id="2.20.25.10:FF:000011">
    <property type="entry name" value="peptide-N(4)-(N-acetyl-beta- glucosaminyl)asparagine amidase"/>
    <property type="match status" value="1"/>
</dbReference>
<comment type="caution">
    <text evidence="14">The sequence shown here is derived from an EMBL/GenBank/DDBJ whole genome shotgun (WGS) entry which is preliminary data.</text>
</comment>
<dbReference type="Proteomes" id="UP000751190">
    <property type="component" value="Unassembled WGS sequence"/>
</dbReference>
<dbReference type="Pfam" id="PF01841">
    <property type="entry name" value="Transglut_core"/>
    <property type="match status" value="1"/>
</dbReference>
<reference evidence="14" key="1">
    <citation type="submission" date="2021-05" db="EMBL/GenBank/DDBJ databases">
        <title>The genome of the haptophyte Pavlova lutheri (Diacronema luteri, Pavlovales) - a model for lipid biosynthesis in eukaryotic algae.</title>
        <authorList>
            <person name="Hulatt C.J."/>
            <person name="Posewitz M.C."/>
        </authorList>
    </citation>
    <scope>NUCLEOTIDE SEQUENCE</scope>
    <source>
        <strain evidence="14">NIVA-4/92</strain>
    </source>
</reference>
<keyword evidence="8" id="KW-0479">Metal-binding</keyword>
<accession>A0A8J6CEL4</accession>
<keyword evidence="15" id="KW-1185">Reference proteome</keyword>
<dbReference type="Gene3D" id="3.10.620.30">
    <property type="match status" value="1"/>
</dbReference>
<evidence type="ECO:0000313" key="15">
    <source>
        <dbReference type="Proteomes" id="UP000751190"/>
    </source>
</evidence>
<dbReference type="Gene3D" id="2.20.25.10">
    <property type="match status" value="1"/>
</dbReference>
<comment type="cofactor">
    <cofactor evidence="2">
        <name>Zn(2+)</name>
        <dbReference type="ChEBI" id="CHEBI:29105"/>
    </cofactor>
</comment>
<dbReference type="SMART" id="SM00460">
    <property type="entry name" value="TGc"/>
    <property type="match status" value="1"/>
</dbReference>
<dbReference type="InterPro" id="IPR006588">
    <property type="entry name" value="Peptide_N_glycanase_PAW_dom"/>
</dbReference>
<dbReference type="InterPro" id="IPR038765">
    <property type="entry name" value="Papain-like_cys_pep_sf"/>
</dbReference>
<comment type="subcellular location">
    <subcellularLocation>
        <location evidence="3">Cytoplasm</location>
    </subcellularLocation>
</comment>
<evidence type="ECO:0000256" key="6">
    <source>
        <dbReference type="ARBA" id="ARBA00018546"/>
    </source>
</evidence>
<feature type="region of interest" description="Disordered" evidence="12">
    <location>
        <begin position="263"/>
        <end position="302"/>
    </location>
</feature>
<dbReference type="GO" id="GO:0046872">
    <property type="term" value="F:metal ion binding"/>
    <property type="evidence" value="ECO:0007669"/>
    <property type="project" value="UniProtKB-KW"/>
</dbReference>
<dbReference type="OrthoDB" id="409136at2759"/>
<evidence type="ECO:0000256" key="3">
    <source>
        <dbReference type="ARBA" id="ARBA00004496"/>
    </source>
</evidence>